<protein>
    <recommendedName>
        <fullName evidence="5">DUF5666 domain-containing protein</fullName>
    </recommendedName>
</protein>
<feature type="transmembrane region" description="Helical" evidence="2">
    <location>
        <begin position="12"/>
        <end position="31"/>
    </location>
</feature>
<keyword evidence="2" id="KW-0812">Transmembrane</keyword>
<dbReference type="Proteomes" id="UP000193387">
    <property type="component" value="Unassembled WGS sequence"/>
</dbReference>
<keyword evidence="2" id="KW-1133">Transmembrane helix</keyword>
<evidence type="ECO:0008006" key="5">
    <source>
        <dbReference type="Google" id="ProtNLM"/>
    </source>
</evidence>
<comment type="caution">
    <text evidence="3">The sequence shown here is derived from an EMBL/GenBank/DDBJ whole genome shotgun (WGS) entry which is preliminary data.</text>
</comment>
<evidence type="ECO:0000256" key="2">
    <source>
        <dbReference type="SAM" id="Phobius"/>
    </source>
</evidence>
<feature type="compositionally biased region" description="Pro residues" evidence="1">
    <location>
        <begin position="51"/>
        <end position="66"/>
    </location>
</feature>
<evidence type="ECO:0000256" key="1">
    <source>
        <dbReference type="SAM" id="MobiDB-lite"/>
    </source>
</evidence>
<reference evidence="3 4" key="1">
    <citation type="submission" date="2016-01" db="EMBL/GenBank/DDBJ databases">
        <title>The new phylogeny of the genus Mycobacterium.</title>
        <authorList>
            <person name="Tarcisio F."/>
            <person name="Conor M."/>
            <person name="Antonella G."/>
            <person name="Elisabetta G."/>
            <person name="Giulia F.S."/>
            <person name="Sara T."/>
            <person name="Anna F."/>
            <person name="Clotilde B."/>
            <person name="Roberto B."/>
            <person name="Veronica D.S."/>
            <person name="Fabio R."/>
            <person name="Monica P."/>
            <person name="Olivier J."/>
            <person name="Enrico T."/>
            <person name="Nicola S."/>
        </authorList>
    </citation>
    <scope>NUCLEOTIDE SEQUENCE [LARGE SCALE GENOMIC DNA]</scope>
    <source>
        <strain evidence="3 4">DSM 44616</strain>
    </source>
</reference>
<dbReference type="EMBL" id="LQPR01000045">
    <property type="protein sequence ID" value="ORW69612.1"/>
    <property type="molecule type" value="Genomic_DNA"/>
</dbReference>
<dbReference type="AlphaFoldDB" id="A0AAJ3NMZ8"/>
<organism evidence="3 4">
    <name type="scientific">Mycobacterium saskatchewanense</name>
    <dbReference type="NCBI Taxonomy" id="220927"/>
    <lineage>
        <taxon>Bacteria</taxon>
        <taxon>Bacillati</taxon>
        <taxon>Actinomycetota</taxon>
        <taxon>Actinomycetes</taxon>
        <taxon>Mycobacteriales</taxon>
        <taxon>Mycobacteriaceae</taxon>
        <taxon>Mycobacterium</taxon>
        <taxon>Mycobacterium simiae complex</taxon>
    </lineage>
</organism>
<keyword evidence="2" id="KW-0472">Membrane</keyword>
<name>A0AAJ3NMZ8_9MYCO</name>
<feature type="region of interest" description="Disordered" evidence="1">
    <location>
        <begin position="39"/>
        <end position="68"/>
    </location>
</feature>
<keyword evidence="4" id="KW-1185">Reference proteome</keyword>
<evidence type="ECO:0000313" key="3">
    <source>
        <dbReference type="EMBL" id="ORW69612.1"/>
    </source>
</evidence>
<proteinExistence type="predicted"/>
<gene>
    <name evidence="3" type="ORF">AWC23_01640</name>
</gene>
<dbReference type="RefSeq" id="WP_085257069.1">
    <property type="nucleotide sequence ID" value="NZ_AP022573.1"/>
</dbReference>
<evidence type="ECO:0000313" key="4">
    <source>
        <dbReference type="Proteomes" id="UP000193387"/>
    </source>
</evidence>
<accession>A0AAJ3NMZ8</accession>
<sequence length="245" mass="24413">MREAAGPLSPRLLRFAGAALVIALVALGLTMCGRSNDTASNTGKPTVSAIPPAPSAAPPGPPPPPTAKDYVEGMVQSVSGDTIALRTRTGSATVDFTPTTPVFQVTAAQRSDVTAGSCVNVRATPQSAPGAGITAQAVTIAPAVGGKCPPPAGFYGTVASVAGNTFEVSGIGTGGPTSVTVADSTSYQKQTVSNAQAIANGTCMGAQGTDDAGALRAVTISLQQCPPMGAPHHHLHIPHLPHLHL</sequence>